<dbReference type="Pfam" id="PF13374">
    <property type="entry name" value="TPR_10"/>
    <property type="match status" value="1"/>
</dbReference>
<feature type="transmembrane region" description="Helical" evidence="2">
    <location>
        <begin position="425"/>
        <end position="444"/>
    </location>
</feature>
<evidence type="ECO:0000259" key="3">
    <source>
        <dbReference type="SMART" id="SM00387"/>
    </source>
</evidence>
<dbReference type="SMART" id="SM00387">
    <property type="entry name" value="HATPase_c"/>
    <property type="match status" value="1"/>
</dbReference>
<keyword evidence="2" id="KW-0472">Membrane</keyword>
<dbReference type="Gene3D" id="3.30.565.10">
    <property type="entry name" value="Histidine kinase-like ATPase, C-terminal domain"/>
    <property type="match status" value="1"/>
</dbReference>
<proteinExistence type="predicted"/>
<dbReference type="CDD" id="cd16917">
    <property type="entry name" value="HATPase_UhpB-NarQ-NarX-like"/>
    <property type="match status" value="1"/>
</dbReference>
<accession>A0ABP9F8B3</accession>
<evidence type="ECO:0000313" key="4">
    <source>
        <dbReference type="EMBL" id="GAA4895728.1"/>
    </source>
</evidence>
<dbReference type="SUPFAM" id="SSF55874">
    <property type="entry name" value="ATPase domain of HSP90 chaperone/DNA topoisomerase II/histidine kinase"/>
    <property type="match status" value="1"/>
</dbReference>
<keyword evidence="5" id="KW-1185">Reference proteome</keyword>
<evidence type="ECO:0000313" key="5">
    <source>
        <dbReference type="Proteomes" id="UP001500433"/>
    </source>
</evidence>
<gene>
    <name evidence="4" type="ORF">GCM10023311_20600</name>
</gene>
<feature type="domain" description="Histidine kinase/HSP90-like ATPase" evidence="3">
    <location>
        <begin position="575"/>
        <end position="666"/>
    </location>
</feature>
<dbReference type="PROSITE" id="PS50005">
    <property type="entry name" value="TPR"/>
    <property type="match status" value="1"/>
</dbReference>
<dbReference type="InterPro" id="IPR011990">
    <property type="entry name" value="TPR-like_helical_dom_sf"/>
</dbReference>
<dbReference type="Proteomes" id="UP001500433">
    <property type="component" value="Unassembled WGS sequence"/>
</dbReference>
<evidence type="ECO:0000256" key="1">
    <source>
        <dbReference type="PROSITE-ProRule" id="PRU00339"/>
    </source>
</evidence>
<protein>
    <recommendedName>
        <fullName evidence="3">Histidine kinase/HSP90-like ATPase domain-containing protein</fullName>
    </recommendedName>
</protein>
<evidence type="ECO:0000256" key="2">
    <source>
        <dbReference type="SAM" id="Phobius"/>
    </source>
</evidence>
<dbReference type="RefSeq" id="WP_345274061.1">
    <property type="nucleotide sequence ID" value="NZ_BAABJH010000002.1"/>
</dbReference>
<keyword evidence="1" id="KW-0802">TPR repeat</keyword>
<dbReference type="InterPro" id="IPR036890">
    <property type="entry name" value="HATPase_C_sf"/>
</dbReference>
<dbReference type="SUPFAM" id="SSF48452">
    <property type="entry name" value="TPR-like"/>
    <property type="match status" value="2"/>
</dbReference>
<comment type="caution">
    <text evidence="4">The sequence shown here is derived from an EMBL/GenBank/DDBJ whole genome shotgun (WGS) entry which is preliminary data.</text>
</comment>
<keyword evidence="2" id="KW-1133">Transmembrane helix</keyword>
<organism evidence="4 5">
    <name type="scientific">Flaviramulus aquimarinus</name>
    <dbReference type="NCBI Taxonomy" id="1170456"/>
    <lineage>
        <taxon>Bacteria</taxon>
        <taxon>Pseudomonadati</taxon>
        <taxon>Bacteroidota</taxon>
        <taxon>Flavobacteriia</taxon>
        <taxon>Flavobacteriales</taxon>
        <taxon>Flavobacteriaceae</taxon>
        <taxon>Flaviramulus</taxon>
    </lineage>
</organism>
<feature type="repeat" description="TPR" evidence="1">
    <location>
        <begin position="261"/>
        <end position="294"/>
    </location>
</feature>
<dbReference type="PANTHER" id="PTHR10098">
    <property type="entry name" value="RAPSYN-RELATED"/>
    <property type="match status" value="1"/>
</dbReference>
<keyword evidence="2" id="KW-0812">Transmembrane</keyword>
<reference evidence="5" key="1">
    <citation type="journal article" date="2019" name="Int. J. Syst. Evol. Microbiol.">
        <title>The Global Catalogue of Microorganisms (GCM) 10K type strain sequencing project: providing services to taxonomists for standard genome sequencing and annotation.</title>
        <authorList>
            <consortium name="The Broad Institute Genomics Platform"/>
            <consortium name="The Broad Institute Genome Sequencing Center for Infectious Disease"/>
            <person name="Wu L."/>
            <person name="Ma J."/>
        </authorList>
    </citation>
    <scope>NUCLEOTIDE SEQUENCE [LARGE SCALE GENOMIC DNA]</scope>
    <source>
        <strain evidence="5">JCM 18274</strain>
    </source>
</reference>
<dbReference type="SMART" id="SM00028">
    <property type="entry name" value="TPR"/>
    <property type="match status" value="6"/>
</dbReference>
<name>A0ABP9F8B3_9FLAO</name>
<dbReference type="InterPro" id="IPR019734">
    <property type="entry name" value="TPR_rpt"/>
</dbReference>
<dbReference type="Gene3D" id="1.25.40.10">
    <property type="entry name" value="Tetratricopeptide repeat domain"/>
    <property type="match status" value="2"/>
</dbReference>
<sequence>MKHLLGILFFILFFNFLSGQNKKDVIDIQITKGDSLNKLKQYTAALAPYELALAIALDKKDKEQQATLYKKTGVQYYRIAQYDISENRYQKGLRLDSISKTAADLYFNLFLVKRKLNQQDSTLLYLEKSLNLYKTLEQDKSAYNVFLSAGIVYKEVQLYDKALLYLIEAYNGFTRLKNENKLAYVCTTIANIQNRLKNYYQALNYHKQALKLHKKLNNPQGIGRCYSNMANVYGNLNLVDSAMVNFQKALSFTKEKNGQYAIALSNLANTYKKTGDIDLANKSLKESIEINTSLKDTLSLLYNYNGMISLFLERNNLPKAKYYIDKAALLVPSVSDNIAILNYYESEVEYHQKKKNYKMALAYQLKYSTLYETVYDIEQTEIVQNLQARFDYEKKENEILKLNLINKDSQLLLAEKNESIKSKNLTLIILAIIMILLIVTYYLFSQKQKATIQSAKIEKLEAIYESQETIKKRIARDLHDIITTNFDGLRLRILALKPTSKKPELIDGITTDIKNVNRQIRVVSHRLYPLEMQMGNNRKFKDIVKSRLTEFQLYGNIFVDLEDSLPEAINDLNLSTQNNFYGILLEVLNNIEKHAHATKLTITCYTDSKDYIHFVFLDNGIGIEHHAKEGIGLLNIKQRCEIINGSCNIQKVDSGTEVHISFPLKKNET</sequence>
<dbReference type="InterPro" id="IPR003594">
    <property type="entry name" value="HATPase_dom"/>
</dbReference>
<dbReference type="EMBL" id="BAABJH010000002">
    <property type="protein sequence ID" value="GAA4895728.1"/>
    <property type="molecule type" value="Genomic_DNA"/>
</dbReference>
<dbReference type="Pfam" id="PF02518">
    <property type="entry name" value="HATPase_c"/>
    <property type="match status" value="1"/>
</dbReference>